<keyword evidence="9" id="KW-1185">Reference proteome</keyword>
<feature type="transmembrane region" description="Helical" evidence="7">
    <location>
        <begin position="254"/>
        <end position="276"/>
    </location>
</feature>
<dbReference type="RefSeq" id="WP_065540981.1">
    <property type="nucleotide sequence ID" value="NZ_CP015405.2"/>
</dbReference>
<feature type="transmembrane region" description="Helical" evidence="7">
    <location>
        <begin position="28"/>
        <end position="47"/>
    </location>
</feature>
<dbReference type="EMBL" id="CP015405">
    <property type="protein sequence ID" value="ANU74755.1"/>
    <property type="molecule type" value="Genomic_DNA"/>
</dbReference>
<evidence type="ECO:0000256" key="1">
    <source>
        <dbReference type="ARBA" id="ARBA00007150"/>
    </source>
</evidence>
<feature type="transmembrane region" description="Helical" evidence="7">
    <location>
        <begin position="59"/>
        <end position="82"/>
    </location>
</feature>
<comment type="function">
    <text evidence="7">Catalyzes the transfer of the diacylglyceryl group from phosphatidylglycerol to the sulfhydryl group of the N-terminal cysteine of a prolipoprotein, the first step in the formation of mature lipoproteins.</text>
</comment>
<evidence type="ECO:0000256" key="3">
    <source>
        <dbReference type="ARBA" id="ARBA00022679"/>
    </source>
</evidence>
<sequence>MDMSIRFPHLGISLPHVGKTITIFGFDIAYYGMVIALAMIVGISIALKEAKRTGQNPDTYLDMLMITMVTSVIGARAFFVIFTWENYKDDLIQIFNTRNGGLAIYGGIIVGAVTVYIFGRVKKMNFPLTADTVCMGLVAGQIIGRWGNFFNREAFGGYTDGLLAMQLPVSAVRQNEITSAMWDHLVTIGGVEYIQVHPTFLYEGLWNLGVLLFLFWFRKKKKFQGELFLCYLAGYGAGRFWIEGLRTDQLLIPGIGFPVSQALSAVLVVCSLLLIVHNRRKRLKEQGV</sequence>
<dbReference type="KEGG" id="byl:A4V09_02645"/>
<dbReference type="InterPro" id="IPR001640">
    <property type="entry name" value="Lgt"/>
</dbReference>
<feature type="transmembrane region" description="Helical" evidence="7">
    <location>
        <begin position="102"/>
        <end position="119"/>
    </location>
</feature>
<feature type="transmembrane region" description="Helical" evidence="7">
    <location>
        <begin position="224"/>
        <end position="242"/>
    </location>
</feature>
<feature type="transmembrane region" description="Helical" evidence="7">
    <location>
        <begin position="200"/>
        <end position="217"/>
    </location>
</feature>
<dbReference type="HAMAP" id="MF_01147">
    <property type="entry name" value="Lgt"/>
    <property type="match status" value="1"/>
</dbReference>
<evidence type="ECO:0000256" key="4">
    <source>
        <dbReference type="ARBA" id="ARBA00022692"/>
    </source>
</evidence>
<comment type="catalytic activity">
    <reaction evidence="7">
        <text>L-cysteinyl-[prolipoprotein] + a 1,2-diacyl-sn-glycero-3-phospho-(1'-sn-glycerol) = an S-1,2-diacyl-sn-glyceryl-L-cysteinyl-[prolipoprotein] + sn-glycerol 1-phosphate + H(+)</text>
        <dbReference type="Rhea" id="RHEA:56712"/>
        <dbReference type="Rhea" id="RHEA-COMP:14679"/>
        <dbReference type="Rhea" id="RHEA-COMP:14680"/>
        <dbReference type="ChEBI" id="CHEBI:15378"/>
        <dbReference type="ChEBI" id="CHEBI:29950"/>
        <dbReference type="ChEBI" id="CHEBI:57685"/>
        <dbReference type="ChEBI" id="CHEBI:64716"/>
        <dbReference type="ChEBI" id="CHEBI:140658"/>
        <dbReference type="EC" id="2.5.1.145"/>
    </reaction>
</comment>
<dbReference type="PANTHER" id="PTHR30589">
    <property type="entry name" value="PROLIPOPROTEIN DIACYLGLYCERYL TRANSFERASE"/>
    <property type="match status" value="1"/>
</dbReference>
<comment type="pathway">
    <text evidence="7">Protein modification; lipoprotein biosynthesis (diacylglyceryl transfer).</text>
</comment>
<dbReference type="Pfam" id="PF01790">
    <property type="entry name" value="LGT"/>
    <property type="match status" value="1"/>
</dbReference>
<dbReference type="NCBIfam" id="TIGR00544">
    <property type="entry name" value="lgt"/>
    <property type="match status" value="1"/>
</dbReference>
<dbReference type="EC" id="2.5.1.145" evidence="7"/>
<accession>A0A1C7I5A9</accession>
<evidence type="ECO:0000313" key="9">
    <source>
        <dbReference type="Proteomes" id="UP000092574"/>
    </source>
</evidence>
<dbReference type="Proteomes" id="UP000092574">
    <property type="component" value="Chromosome"/>
</dbReference>
<dbReference type="GO" id="GO:0005886">
    <property type="term" value="C:plasma membrane"/>
    <property type="evidence" value="ECO:0007669"/>
    <property type="project" value="UniProtKB-SubCell"/>
</dbReference>
<keyword evidence="3 7" id="KW-0808">Transferase</keyword>
<dbReference type="PANTHER" id="PTHR30589:SF0">
    <property type="entry name" value="PHOSPHATIDYLGLYCEROL--PROLIPOPROTEIN DIACYLGLYCERYL TRANSFERASE"/>
    <property type="match status" value="1"/>
</dbReference>
<evidence type="ECO:0000256" key="2">
    <source>
        <dbReference type="ARBA" id="ARBA00022475"/>
    </source>
</evidence>
<dbReference type="STRING" id="1796616.A4V09_02645"/>
<keyword evidence="4 7" id="KW-0812">Transmembrane</keyword>
<dbReference type="GO" id="GO:0042158">
    <property type="term" value="P:lipoprotein biosynthetic process"/>
    <property type="evidence" value="ECO:0007669"/>
    <property type="project" value="UniProtKB-UniRule"/>
</dbReference>
<name>A0A1C7I5A9_9FIRM</name>
<evidence type="ECO:0000313" key="8">
    <source>
        <dbReference type="EMBL" id="ANU74755.1"/>
    </source>
</evidence>
<dbReference type="AlphaFoldDB" id="A0A1C7I5A9"/>
<dbReference type="PROSITE" id="PS01311">
    <property type="entry name" value="LGT"/>
    <property type="match status" value="1"/>
</dbReference>
<dbReference type="OrthoDB" id="871140at2"/>
<dbReference type="GO" id="GO:0008961">
    <property type="term" value="F:phosphatidylglycerol-prolipoprotein diacylglyceryl transferase activity"/>
    <property type="evidence" value="ECO:0007669"/>
    <property type="project" value="UniProtKB-UniRule"/>
</dbReference>
<feature type="binding site" evidence="7">
    <location>
        <position position="145"/>
    </location>
    <ligand>
        <name>a 1,2-diacyl-sn-glycero-3-phospho-(1'-sn-glycerol)</name>
        <dbReference type="ChEBI" id="CHEBI:64716"/>
    </ligand>
</feature>
<keyword evidence="2 7" id="KW-1003">Cell membrane</keyword>
<organism evidence="8 9">
    <name type="scientific">Blautia pseudococcoides</name>
    <dbReference type="NCBI Taxonomy" id="1796616"/>
    <lineage>
        <taxon>Bacteria</taxon>
        <taxon>Bacillati</taxon>
        <taxon>Bacillota</taxon>
        <taxon>Clostridia</taxon>
        <taxon>Lachnospirales</taxon>
        <taxon>Lachnospiraceae</taxon>
        <taxon>Blautia</taxon>
    </lineage>
</organism>
<dbReference type="UniPathway" id="UPA00664"/>
<comment type="subcellular location">
    <subcellularLocation>
        <location evidence="7">Cell membrane</location>
        <topology evidence="7">Multi-pass membrane protein</topology>
    </subcellularLocation>
</comment>
<evidence type="ECO:0000256" key="6">
    <source>
        <dbReference type="ARBA" id="ARBA00023136"/>
    </source>
</evidence>
<protein>
    <recommendedName>
        <fullName evidence="7">Phosphatidylglycerol--prolipoprotein diacylglyceryl transferase</fullName>
        <ecNumber evidence="7">2.5.1.145</ecNumber>
    </recommendedName>
</protein>
<proteinExistence type="inferred from homology"/>
<reference evidence="8" key="1">
    <citation type="submission" date="2017-04" db="EMBL/GenBank/DDBJ databases">
        <title>Complete Genome Sequences of Twelve Strains of a Stable Defined Moderately Diverse Mouse Microbiota 2 (sDMDMm2).</title>
        <authorList>
            <person name="Uchimura Y."/>
            <person name="Wyss M."/>
            <person name="Brugiroux S."/>
            <person name="Limenitakis J.P."/>
            <person name="Stecher B."/>
            <person name="McCoy K.D."/>
            <person name="Macpherson A.J."/>
        </authorList>
    </citation>
    <scope>NUCLEOTIDE SEQUENCE</scope>
    <source>
        <strain evidence="8">YL58</strain>
    </source>
</reference>
<keyword evidence="6 7" id="KW-0472">Membrane</keyword>
<keyword evidence="5 7" id="KW-1133">Transmembrane helix</keyword>
<comment type="similarity">
    <text evidence="1 7">Belongs to the Lgt family.</text>
</comment>
<evidence type="ECO:0000256" key="7">
    <source>
        <dbReference type="HAMAP-Rule" id="MF_01147"/>
    </source>
</evidence>
<feature type="transmembrane region" description="Helical" evidence="7">
    <location>
        <begin position="126"/>
        <end position="144"/>
    </location>
</feature>
<evidence type="ECO:0000256" key="5">
    <source>
        <dbReference type="ARBA" id="ARBA00022989"/>
    </source>
</evidence>
<gene>
    <name evidence="7" type="primary">lgt</name>
    <name evidence="8" type="ORF">A4V09_02645</name>
</gene>